<feature type="transmembrane region" description="Helical" evidence="1">
    <location>
        <begin position="95"/>
        <end position="114"/>
    </location>
</feature>
<gene>
    <name evidence="3" type="ordered locus">PHZ_c2900</name>
</gene>
<evidence type="ECO:0000256" key="1">
    <source>
        <dbReference type="SAM" id="Phobius"/>
    </source>
</evidence>
<dbReference type="eggNOG" id="COG3918">
    <property type="taxonomic scope" value="Bacteria"/>
</dbReference>
<evidence type="ECO:0000313" key="3">
    <source>
        <dbReference type="EMBL" id="ACG79309.1"/>
    </source>
</evidence>
<dbReference type="STRING" id="450851.PHZ_c2900"/>
<keyword evidence="1" id="KW-0472">Membrane</keyword>
<protein>
    <recommendedName>
        <fullName evidence="5">DUF4126 domain-containing protein</fullName>
    </recommendedName>
</protein>
<accession>B4R8U4</accession>
<evidence type="ECO:0008006" key="5">
    <source>
        <dbReference type="Google" id="ProtNLM"/>
    </source>
</evidence>
<keyword evidence="1" id="KW-0812">Transmembrane</keyword>
<dbReference type="AlphaFoldDB" id="B4R8U4"/>
<feature type="signal peptide" evidence="2">
    <location>
        <begin position="1"/>
        <end position="20"/>
    </location>
</feature>
<reference evidence="3 4" key="1">
    <citation type="journal article" date="2008" name="BMC Genomics">
        <title>Complete genome of Phenylobacterium zucineum - a novel facultative intracellular bacterium isolated from human erythroleukemia cell line K562.</title>
        <authorList>
            <person name="Luo Y."/>
            <person name="Xu X."/>
            <person name="Ding Z."/>
            <person name="Liu Z."/>
            <person name="Zhang B."/>
            <person name="Yan Z."/>
            <person name="Sun J."/>
            <person name="Hu S."/>
            <person name="Hu X."/>
        </authorList>
    </citation>
    <scope>NUCLEOTIDE SEQUENCE [LARGE SCALE GENOMIC DNA]</scope>
    <source>
        <strain evidence="3 4">HLK1</strain>
    </source>
</reference>
<dbReference type="Proteomes" id="UP000001868">
    <property type="component" value="Chromosome"/>
</dbReference>
<keyword evidence="1" id="KW-1133">Transmembrane helix</keyword>
<sequence>MIRSVLIGLVAGMRAMTPLAAVSEAARRGTLPSDNGALPLLGHPLAAAGTKALAAGELWGDKLASAPDRIVPAGLAARLVTAGIAGAALAPRRQALLGAALGAGAATAAAYLTFGLRMRAMRRWGQTATGLVEDAVALGATRTIVGR</sequence>
<dbReference type="KEGG" id="pzu:PHZ_c2900"/>
<keyword evidence="4" id="KW-1185">Reference proteome</keyword>
<keyword evidence="2" id="KW-0732">Signal</keyword>
<feature type="chain" id="PRO_5002825169" description="DUF4126 domain-containing protein" evidence="2">
    <location>
        <begin position="21"/>
        <end position="147"/>
    </location>
</feature>
<dbReference type="EMBL" id="CP000747">
    <property type="protein sequence ID" value="ACG79309.1"/>
    <property type="molecule type" value="Genomic_DNA"/>
</dbReference>
<evidence type="ECO:0000256" key="2">
    <source>
        <dbReference type="SAM" id="SignalP"/>
    </source>
</evidence>
<proteinExistence type="predicted"/>
<dbReference type="OrthoDB" id="8853994at2"/>
<name>B4R8U4_PHEZH</name>
<dbReference type="RefSeq" id="WP_012523447.1">
    <property type="nucleotide sequence ID" value="NC_011144.1"/>
</dbReference>
<organism evidence="3 4">
    <name type="scientific">Phenylobacterium zucineum (strain HLK1)</name>
    <dbReference type="NCBI Taxonomy" id="450851"/>
    <lineage>
        <taxon>Bacteria</taxon>
        <taxon>Pseudomonadati</taxon>
        <taxon>Pseudomonadota</taxon>
        <taxon>Alphaproteobacteria</taxon>
        <taxon>Caulobacterales</taxon>
        <taxon>Caulobacteraceae</taxon>
        <taxon>Phenylobacterium</taxon>
    </lineage>
</organism>
<dbReference type="HOGENOM" id="CLU_125942_1_0_5"/>
<evidence type="ECO:0000313" key="4">
    <source>
        <dbReference type="Proteomes" id="UP000001868"/>
    </source>
</evidence>